<name>A0A0K2T9B8_LEPSM</name>
<accession>A0A0K2T9B8</accession>
<reference evidence="1" key="1">
    <citation type="submission" date="2014-05" db="EMBL/GenBank/DDBJ databases">
        <authorList>
            <person name="Chronopoulou M."/>
        </authorList>
    </citation>
    <scope>NUCLEOTIDE SEQUENCE</scope>
    <source>
        <tissue evidence="1">Whole organism</tissue>
    </source>
</reference>
<organism evidence="1">
    <name type="scientific">Lepeophtheirus salmonis</name>
    <name type="common">Salmon louse</name>
    <name type="synonym">Caligus salmonis</name>
    <dbReference type="NCBI Taxonomy" id="72036"/>
    <lineage>
        <taxon>Eukaryota</taxon>
        <taxon>Metazoa</taxon>
        <taxon>Ecdysozoa</taxon>
        <taxon>Arthropoda</taxon>
        <taxon>Crustacea</taxon>
        <taxon>Multicrustacea</taxon>
        <taxon>Hexanauplia</taxon>
        <taxon>Copepoda</taxon>
        <taxon>Siphonostomatoida</taxon>
        <taxon>Caligidae</taxon>
        <taxon>Lepeophtheirus</taxon>
    </lineage>
</organism>
<evidence type="ECO:0000313" key="1">
    <source>
        <dbReference type="EMBL" id="CDW22167.1"/>
    </source>
</evidence>
<dbReference type="AlphaFoldDB" id="A0A0K2T9B8"/>
<protein>
    <submittedName>
        <fullName evidence="1">Uncharacterized protein</fullName>
    </submittedName>
</protein>
<dbReference type="EMBL" id="HACA01004805">
    <property type="protein sequence ID" value="CDW22166.1"/>
    <property type="molecule type" value="Transcribed_RNA"/>
</dbReference>
<proteinExistence type="predicted"/>
<dbReference type="EMBL" id="HACA01004806">
    <property type="protein sequence ID" value="CDW22167.1"/>
    <property type="molecule type" value="Transcribed_RNA"/>
</dbReference>
<sequence>MDSNILLRNLFKKGFPNDLRGMRILNGI</sequence>